<dbReference type="AlphaFoldDB" id="A0A9D2J5K0"/>
<feature type="domain" description="Gfo/Idh/MocA-like oxidoreductase N-terminal" evidence="3">
    <location>
        <begin position="13"/>
        <end position="126"/>
    </location>
</feature>
<dbReference type="InterPro" id="IPR050463">
    <property type="entry name" value="Gfo/Idh/MocA_oxidrdct_glycsds"/>
</dbReference>
<keyword evidence="1" id="KW-0560">Oxidoreductase</keyword>
<reference evidence="5" key="2">
    <citation type="submission" date="2021-04" db="EMBL/GenBank/DDBJ databases">
        <authorList>
            <person name="Gilroy R."/>
        </authorList>
    </citation>
    <scope>NUCLEOTIDE SEQUENCE</scope>
    <source>
        <strain evidence="5">ChiGjej4B4-7305</strain>
    </source>
</reference>
<organism evidence="5 6">
    <name type="scientific">Candidatus Ruania gallistercoris</name>
    <dbReference type="NCBI Taxonomy" id="2838746"/>
    <lineage>
        <taxon>Bacteria</taxon>
        <taxon>Bacillati</taxon>
        <taxon>Actinomycetota</taxon>
        <taxon>Actinomycetes</taxon>
        <taxon>Micrococcales</taxon>
        <taxon>Ruaniaceae</taxon>
        <taxon>Ruania</taxon>
    </lineage>
</organism>
<dbReference type="InterPro" id="IPR000683">
    <property type="entry name" value="Gfo/Idh/MocA-like_OxRdtase_N"/>
</dbReference>
<dbReference type="Pfam" id="PF01408">
    <property type="entry name" value="GFO_IDH_MocA"/>
    <property type="match status" value="1"/>
</dbReference>
<name>A0A9D2J5K0_9MICO</name>
<evidence type="ECO:0000313" key="6">
    <source>
        <dbReference type="Proteomes" id="UP000824037"/>
    </source>
</evidence>
<dbReference type="SUPFAM" id="SSF51735">
    <property type="entry name" value="NAD(P)-binding Rossmann-fold domains"/>
    <property type="match status" value="1"/>
</dbReference>
<protein>
    <submittedName>
        <fullName evidence="5">Gfo/Idh/MocA family oxidoreductase</fullName>
    </submittedName>
</protein>
<dbReference type="Gene3D" id="3.30.360.10">
    <property type="entry name" value="Dihydrodipicolinate Reductase, domain 2"/>
    <property type="match status" value="1"/>
</dbReference>
<gene>
    <name evidence="5" type="ORF">H9815_16705</name>
</gene>
<dbReference type="InterPro" id="IPR055170">
    <property type="entry name" value="GFO_IDH_MocA-like_dom"/>
</dbReference>
<dbReference type="Proteomes" id="UP000824037">
    <property type="component" value="Unassembled WGS sequence"/>
</dbReference>
<dbReference type="GO" id="GO:0000166">
    <property type="term" value="F:nucleotide binding"/>
    <property type="evidence" value="ECO:0007669"/>
    <property type="project" value="InterPro"/>
</dbReference>
<feature type="domain" description="GFO/IDH/MocA-like oxidoreductase" evidence="4">
    <location>
        <begin position="138"/>
        <end position="272"/>
    </location>
</feature>
<evidence type="ECO:0000256" key="1">
    <source>
        <dbReference type="ARBA" id="ARBA00023002"/>
    </source>
</evidence>
<accession>A0A9D2J5K0</accession>
<sequence>MNADHRWRESGQVRIGIIGLGTILGQYLDTFDRAAGARVVAVADLDPERTAAVAGRTGARALTVTELLADGEVDVVLNLTVPAAHAEIAQAALAAGKPVYGEKPLTATGGQATELLAAAERTGLRLGGAPDTVLGTGMQTARAVIDAGTIGRPVAANATFAAAGHERWHPSPDFYYLPGGGPLLDMGPYYLTALVTLLGAVTSVIGSASTSAPERTIGSGPRAGERIPVQVATHVTGVLTHTGGALSTIVMSFDSMATEAPRIEVHGTAGSLSAPDPNRFDGAVRLRTGNDSDWQEVPPSAGYLHAGRGVGLLDLVRAPDPGQVRASGALAAHVLEVMEGVLAAAEQGRSVPIGSHPGRPAPVPLTQI</sequence>
<evidence type="ECO:0000259" key="3">
    <source>
        <dbReference type="Pfam" id="PF01408"/>
    </source>
</evidence>
<comment type="caution">
    <text evidence="5">The sequence shown here is derived from an EMBL/GenBank/DDBJ whole genome shotgun (WGS) entry which is preliminary data.</text>
</comment>
<dbReference type="EMBL" id="DXBY01000286">
    <property type="protein sequence ID" value="HIZ37418.1"/>
    <property type="molecule type" value="Genomic_DNA"/>
</dbReference>
<evidence type="ECO:0000256" key="2">
    <source>
        <dbReference type="ARBA" id="ARBA00023027"/>
    </source>
</evidence>
<reference evidence="5" key="1">
    <citation type="journal article" date="2021" name="PeerJ">
        <title>Extensive microbial diversity within the chicken gut microbiome revealed by metagenomics and culture.</title>
        <authorList>
            <person name="Gilroy R."/>
            <person name="Ravi A."/>
            <person name="Getino M."/>
            <person name="Pursley I."/>
            <person name="Horton D.L."/>
            <person name="Alikhan N.F."/>
            <person name="Baker D."/>
            <person name="Gharbi K."/>
            <person name="Hall N."/>
            <person name="Watson M."/>
            <person name="Adriaenssens E.M."/>
            <person name="Foster-Nyarko E."/>
            <person name="Jarju S."/>
            <person name="Secka A."/>
            <person name="Antonio M."/>
            <person name="Oren A."/>
            <person name="Chaudhuri R.R."/>
            <person name="La Ragione R."/>
            <person name="Hildebrand F."/>
            <person name="Pallen M.J."/>
        </authorList>
    </citation>
    <scope>NUCLEOTIDE SEQUENCE</scope>
    <source>
        <strain evidence="5">ChiGjej4B4-7305</strain>
    </source>
</reference>
<dbReference type="InterPro" id="IPR036291">
    <property type="entry name" value="NAD(P)-bd_dom_sf"/>
</dbReference>
<dbReference type="GO" id="GO:0016491">
    <property type="term" value="F:oxidoreductase activity"/>
    <property type="evidence" value="ECO:0007669"/>
    <property type="project" value="UniProtKB-KW"/>
</dbReference>
<evidence type="ECO:0000259" key="4">
    <source>
        <dbReference type="Pfam" id="PF22725"/>
    </source>
</evidence>
<dbReference type="Gene3D" id="3.40.50.720">
    <property type="entry name" value="NAD(P)-binding Rossmann-like Domain"/>
    <property type="match status" value="1"/>
</dbReference>
<evidence type="ECO:0000313" key="5">
    <source>
        <dbReference type="EMBL" id="HIZ37418.1"/>
    </source>
</evidence>
<dbReference type="SUPFAM" id="SSF55347">
    <property type="entry name" value="Glyceraldehyde-3-phosphate dehydrogenase-like, C-terminal domain"/>
    <property type="match status" value="1"/>
</dbReference>
<proteinExistence type="predicted"/>
<dbReference type="Pfam" id="PF22725">
    <property type="entry name" value="GFO_IDH_MocA_C3"/>
    <property type="match status" value="1"/>
</dbReference>
<keyword evidence="2" id="KW-0520">NAD</keyword>
<dbReference type="PANTHER" id="PTHR43818:SF11">
    <property type="entry name" value="BCDNA.GH03377"/>
    <property type="match status" value="1"/>
</dbReference>
<dbReference type="PANTHER" id="PTHR43818">
    <property type="entry name" value="BCDNA.GH03377"/>
    <property type="match status" value="1"/>
</dbReference>